<keyword evidence="3" id="KW-0732">Signal</keyword>
<feature type="region of interest" description="Disordered" evidence="2">
    <location>
        <begin position="379"/>
        <end position="399"/>
    </location>
</feature>
<accession>A0A4Y4CXX8</accession>
<keyword evidence="1" id="KW-0677">Repeat</keyword>
<dbReference type="AlphaFoldDB" id="A0A4Y4CXX8"/>
<dbReference type="Proteomes" id="UP000318422">
    <property type="component" value="Unassembled WGS sequence"/>
</dbReference>
<dbReference type="PANTHER" id="PTHR23084">
    <property type="entry name" value="PHOSPHATIDYLINOSITOL-4-PHOSPHATE 5-KINASE RELATED"/>
    <property type="match status" value="1"/>
</dbReference>
<keyword evidence="5" id="KW-1185">Reference proteome</keyword>
<dbReference type="SUPFAM" id="SSF82185">
    <property type="entry name" value="Histone H3 K4-specific methyltransferase SET7/9 N-terminal domain"/>
    <property type="match status" value="2"/>
</dbReference>
<protein>
    <recommendedName>
        <fullName evidence="6">MORN repeat protein</fullName>
    </recommendedName>
</protein>
<gene>
    <name evidence="4" type="ORF">ZRA01_30350</name>
</gene>
<feature type="signal peptide" evidence="3">
    <location>
        <begin position="1"/>
        <end position="21"/>
    </location>
</feature>
<reference evidence="4 5" key="1">
    <citation type="submission" date="2019-06" db="EMBL/GenBank/DDBJ databases">
        <title>Whole genome shotgun sequence of Zoogloea ramigera NBRC 15342.</title>
        <authorList>
            <person name="Hosoyama A."/>
            <person name="Uohara A."/>
            <person name="Ohji S."/>
            <person name="Ichikawa N."/>
        </authorList>
    </citation>
    <scope>NUCLEOTIDE SEQUENCE [LARGE SCALE GENOMIC DNA]</scope>
    <source>
        <strain evidence="4 5">NBRC 15342</strain>
    </source>
</reference>
<dbReference type="Gene3D" id="2.20.110.10">
    <property type="entry name" value="Histone H3 K4-specific methyltransferase SET7/9 N-terminal domain"/>
    <property type="match status" value="2"/>
</dbReference>
<feature type="compositionally biased region" description="Basic and acidic residues" evidence="2">
    <location>
        <begin position="388"/>
        <end position="397"/>
    </location>
</feature>
<sequence length="577" mass="60432">MKSLRISGLAGGLALVLSALAGVAQAQQAAPSDAGAMPAASADAAGVGPDCPLLMQEAEANLELGRQAARAKRWREAAPLLRDAGAGFLNVAAGCPAVAARANRQGDAATAEMRTAETALSHQGECQPRVDKALDLDLRATMARGEKGDPAQIEQLLGEAEKSWRDAVDVCQSPHREKAEKSLAATVKARAANAELLSAGPACDGAWKSAASLVDYARTASRDKRWDDAAMLYGKAVMAWEGAADKCSGVRQQQAQRKAEQAQVDAHNAEHCGPLWDQATDHTQRLKAAGGVSATERDNLSVKAEVAWREAFVQCRGSSQNLARGNADALARERGTPLSPQALASIRGVATAQPLGAAPAVVAAPVPLPAKVVAVQAGTDARPAEAPPAERKVDEPKAAPAPAAEAVLVAGDTTYRGAFALAATGGAVSGSGRVEWTNGESYVGSLVEGRKHGKGRFNWVGGQWYEGDWVDDRATGHGVIQFVGGNRYEGGVLDGEPSGRGTLIFPTGDRYTGDFARGVFHGQGRFAWKNGNRYEGAWRLGRKHGQGRLTWAGGDGWEGEFRDDQQTDNGKSFDAPK</sequence>
<evidence type="ECO:0008006" key="6">
    <source>
        <dbReference type="Google" id="ProtNLM"/>
    </source>
</evidence>
<dbReference type="RefSeq" id="WP_141353809.1">
    <property type="nucleotide sequence ID" value="NZ_BJNV01000059.1"/>
</dbReference>
<evidence type="ECO:0000256" key="3">
    <source>
        <dbReference type="SAM" id="SignalP"/>
    </source>
</evidence>
<proteinExistence type="predicted"/>
<evidence type="ECO:0000256" key="2">
    <source>
        <dbReference type="SAM" id="MobiDB-lite"/>
    </source>
</evidence>
<dbReference type="SMART" id="SM00698">
    <property type="entry name" value="MORN"/>
    <property type="match status" value="5"/>
</dbReference>
<feature type="chain" id="PRO_5021262100" description="MORN repeat protein" evidence="3">
    <location>
        <begin position="22"/>
        <end position="577"/>
    </location>
</feature>
<comment type="caution">
    <text evidence="4">The sequence shown here is derived from an EMBL/GenBank/DDBJ whole genome shotgun (WGS) entry which is preliminary data.</text>
</comment>
<evidence type="ECO:0000256" key="1">
    <source>
        <dbReference type="ARBA" id="ARBA00022737"/>
    </source>
</evidence>
<feature type="region of interest" description="Disordered" evidence="2">
    <location>
        <begin position="549"/>
        <end position="577"/>
    </location>
</feature>
<dbReference type="OrthoDB" id="2065331at2"/>
<evidence type="ECO:0000313" key="4">
    <source>
        <dbReference type="EMBL" id="GEC96962.1"/>
    </source>
</evidence>
<dbReference type="PANTHER" id="PTHR23084:SF262">
    <property type="entry name" value="FYVE-TYPE DOMAIN-CONTAINING PROTEIN"/>
    <property type="match status" value="1"/>
</dbReference>
<dbReference type="InterPro" id="IPR003409">
    <property type="entry name" value="MORN"/>
</dbReference>
<name>A0A4Y4CXX8_ZOORA</name>
<dbReference type="Pfam" id="PF02493">
    <property type="entry name" value="MORN"/>
    <property type="match status" value="5"/>
</dbReference>
<organism evidence="4 5">
    <name type="scientific">Zoogloea ramigera</name>
    <dbReference type="NCBI Taxonomy" id="350"/>
    <lineage>
        <taxon>Bacteria</taxon>
        <taxon>Pseudomonadati</taxon>
        <taxon>Pseudomonadota</taxon>
        <taxon>Betaproteobacteria</taxon>
        <taxon>Rhodocyclales</taxon>
        <taxon>Zoogloeaceae</taxon>
        <taxon>Zoogloea</taxon>
    </lineage>
</organism>
<dbReference type="EMBL" id="BJNV01000059">
    <property type="protein sequence ID" value="GEC96962.1"/>
    <property type="molecule type" value="Genomic_DNA"/>
</dbReference>
<evidence type="ECO:0000313" key="5">
    <source>
        <dbReference type="Proteomes" id="UP000318422"/>
    </source>
</evidence>